<name>A0A6P8Y409_THRPL</name>
<comment type="function">
    <text evidence="12">Structural component of the gap junctions.</text>
</comment>
<dbReference type="GO" id="GO:0005886">
    <property type="term" value="C:plasma membrane"/>
    <property type="evidence" value="ECO:0007669"/>
    <property type="project" value="UniProtKB-SubCell"/>
</dbReference>
<keyword evidence="9 12" id="KW-0406">Ion transport</keyword>
<dbReference type="KEGG" id="tpal:117639347"/>
<evidence type="ECO:0000256" key="10">
    <source>
        <dbReference type="ARBA" id="ARBA00023136"/>
    </source>
</evidence>
<keyword evidence="5 12" id="KW-0812">Transmembrane</keyword>
<dbReference type="PANTHER" id="PTHR11893:SF43">
    <property type="entry name" value="INNEXIN INX4-RELATED"/>
    <property type="match status" value="1"/>
</dbReference>
<reference evidence="14" key="1">
    <citation type="submission" date="2025-08" db="UniProtKB">
        <authorList>
            <consortium name="RefSeq"/>
        </authorList>
    </citation>
    <scope>IDENTIFICATION</scope>
    <source>
        <tissue evidence="14">Total insect</tissue>
    </source>
</reference>
<dbReference type="InterPro" id="IPR000990">
    <property type="entry name" value="Innexin"/>
</dbReference>
<sequence>MLKALESVKGLLKLDAVTIDNNIFRLHYKATVIILITLSVVVTSKQFIGDPIHCMGGGAVPEMVMNSFCWINSTFTLPERGGRLGQDVIQPGVAGHTDRDELKYHRYYQWVCFVLLFQAVLFYVPRSLWKRWEGGRIEMLVQELNKPEGAQEDHQKVVVDFFTTNMHQQNIYALRFFMCEILNFVNVVGQIYFMDMFLDGEFSTYGSDVVKFTMMEPGERSDPMSRVFPIVTKCTFHYFGASGSAQTLDGLCVLSLNIVNEKIYVFLWFWFGLLSISTGLMMLYRINVIVFTKMRMYLLRSRARLGPLEDIKTIAMKYEIGDWFLLYQLSRNVNPLVFNALISDLVKKLHGKEHV</sequence>
<evidence type="ECO:0000256" key="3">
    <source>
        <dbReference type="ARBA" id="ARBA00022448"/>
    </source>
</evidence>
<organism evidence="14">
    <name type="scientific">Thrips palmi</name>
    <name type="common">Melon thrips</name>
    <dbReference type="NCBI Taxonomy" id="161013"/>
    <lineage>
        <taxon>Eukaryota</taxon>
        <taxon>Metazoa</taxon>
        <taxon>Ecdysozoa</taxon>
        <taxon>Arthropoda</taxon>
        <taxon>Hexapoda</taxon>
        <taxon>Insecta</taxon>
        <taxon>Pterygota</taxon>
        <taxon>Neoptera</taxon>
        <taxon>Paraneoptera</taxon>
        <taxon>Thysanoptera</taxon>
        <taxon>Terebrantia</taxon>
        <taxon>Thripoidea</taxon>
        <taxon>Thripidae</taxon>
        <taxon>Thrips</taxon>
    </lineage>
</organism>
<feature type="transmembrane region" description="Helical" evidence="12">
    <location>
        <begin position="107"/>
        <end position="124"/>
    </location>
</feature>
<evidence type="ECO:0000256" key="12">
    <source>
        <dbReference type="RuleBase" id="RU010713"/>
    </source>
</evidence>
<dbReference type="AlphaFoldDB" id="A0A6P8Y409"/>
<evidence type="ECO:0000256" key="2">
    <source>
        <dbReference type="ARBA" id="ARBA00004651"/>
    </source>
</evidence>
<evidence type="ECO:0000256" key="1">
    <source>
        <dbReference type="ARBA" id="ARBA00004610"/>
    </source>
</evidence>
<keyword evidence="3 12" id="KW-0813">Transport</keyword>
<evidence type="ECO:0000256" key="8">
    <source>
        <dbReference type="ARBA" id="ARBA00022989"/>
    </source>
</evidence>
<keyword evidence="8 12" id="KW-1133">Transmembrane helix</keyword>
<keyword evidence="4" id="KW-1003">Cell membrane</keyword>
<comment type="caution">
    <text evidence="12">Lacks conserved residue(s) required for the propagation of feature annotation.</text>
</comment>
<keyword evidence="6" id="KW-0303">Gap junction</keyword>
<protein>
    <recommendedName>
        <fullName evidence="12">Innexin</fullName>
    </recommendedName>
</protein>
<dbReference type="GO" id="GO:0005243">
    <property type="term" value="F:gap junction channel activity"/>
    <property type="evidence" value="ECO:0007669"/>
    <property type="project" value="TreeGrafter"/>
</dbReference>
<dbReference type="PRINTS" id="PR01262">
    <property type="entry name" value="INNEXIN"/>
</dbReference>
<dbReference type="GO" id="GO:0005921">
    <property type="term" value="C:gap junction"/>
    <property type="evidence" value="ECO:0007669"/>
    <property type="project" value="UniProtKB-SubCell"/>
</dbReference>
<comment type="subcellular location">
    <subcellularLocation>
        <location evidence="1">Cell junction</location>
        <location evidence="1">Gap junction</location>
    </subcellularLocation>
    <subcellularLocation>
        <location evidence="2 12">Cell membrane</location>
        <topology evidence="2 12">Multi-pass membrane protein</topology>
    </subcellularLocation>
</comment>
<dbReference type="InParanoid" id="A0A6P8Y409"/>
<evidence type="ECO:0000256" key="11">
    <source>
        <dbReference type="ARBA" id="ARBA00023303"/>
    </source>
</evidence>
<evidence type="ECO:0000313" key="14">
    <source>
        <dbReference type="RefSeq" id="XP_034230811.1"/>
    </source>
</evidence>
<keyword evidence="10 12" id="KW-0472">Membrane</keyword>
<evidence type="ECO:0000256" key="7">
    <source>
        <dbReference type="ARBA" id="ARBA00022949"/>
    </source>
</evidence>
<dbReference type="PANTHER" id="PTHR11893">
    <property type="entry name" value="INNEXIN"/>
    <property type="match status" value="1"/>
</dbReference>
<feature type="transmembrane region" description="Helical" evidence="12">
    <location>
        <begin position="263"/>
        <end position="286"/>
    </location>
</feature>
<keyword evidence="11 12" id="KW-0407">Ion channel</keyword>
<gene>
    <name evidence="14" type="primary">LOC117639347</name>
    <name evidence="12" type="synonym">inx</name>
</gene>
<keyword evidence="7" id="KW-0965">Cell junction</keyword>
<evidence type="ECO:0000256" key="9">
    <source>
        <dbReference type="ARBA" id="ARBA00023065"/>
    </source>
</evidence>
<evidence type="ECO:0000313" key="13">
    <source>
        <dbReference type="Proteomes" id="UP000515158"/>
    </source>
</evidence>
<dbReference type="GO" id="GO:0007602">
    <property type="term" value="P:phototransduction"/>
    <property type="evidence" value="ECO:0007669"/>
    <property type="project" value="TreeGrafter"/>
</dbReference>
<comment type="similarity">
    <text evidence="12">Belongs to the pannexin family.</text>
</comment>
<dbReference type="OrthoDB" id="5867527at2759"/>
<dbReference type="Pfam" id="PF00876">
    <property type="entry name" value="Innexin"/>
    <property type="match status" value="1"/>
</dbReference>
<dbReference type="PROSITE" id="PS51013">
    <property type="entry name" value="PANNEXIN"/>
    <property type="match status" value="1"/>
</dbReference>
<dbReference type="GeneID" id="117639347"/>
<evidence type="ECO:0000256" key="5">
    <source>
        <dbReference type="ARBA" id="ARBA00022692"/>
    </source>
</evidence>
<evidence type="ECO:0000256" key="6">
    <source>
        <dbReference type="ARBA" id="ARBA00022868"/>
    </source>
</evidence>
<evidence type="ECO:0000256" key="4">
    <source>
        <dbReference type="ARBA" id="ARBA00022475"/>
    </source>
</evidence>
<feature type="transmembrane region" description="Helical" evidence="12">
    <location>
        <begin position="172"/>
        <end position="193"/>
    </location>
</feature>
<dbReference type="Proteomes" id="UP000515158">
    <property type="component" value="Unplaced"/>
</dbReference>
<dbReference type="GO" id="GO:0034220">
    <property type="term" value="P:monoatomic ion transmembrane transport"/>
    <property type="evidence" value="ECO:0007669"/>
    <property type="project" value="UniProtKB-KW"/>
</dbReference>
<proteinExistence type="inferred from homology"/>
<accession>A0A6P8Y409</accession>
<dbReference type="RefSeq" id="XP_034230811.1">
    <property type="nucleotide sequence ID" value="XM_034374920.1"/>
</dbReference>
<keyword evidence="13" id="KW-1185">Reference proteome</keyword>